<dbReference type="EMBL" id="DS027059">
    <property type="protein sequence ID" value="EAW08242.1"/>
    <property type="molecule type" value="Genomic_DNA"/>
</dbReference>
<keyword evidence="3" id="KW-0112">Calmodulin-binding</keyword>
<dbReference type="OrthoDB" id="76388at2759"/>
<keyword evidence="6" id="KW-1185">Reference proteome</keyword>
<feature type="compositionally biased region" description="Basic and acidic residues" evidence="4">
    <location>
        <begin position="270"/>
        <end position="285"/>
    </location>
</feature>
<comment type="subcellular location">
    <subcellularLocation>
        <location evidence="1">Cytoplasm</location>
    </subcellularLocation>
</comment>
<feature type="region of interest" description="Disordered" evidence="4">
    <location>
        <begin position="71"/>
        <end position="148"/>
    </location>
</feature>
<sequence length="1013" mass="113121">MSGILEEVGTPCPPGLRPSRSSRGSNAFDSLWGDTLSYADETANLDFTTQIKQSTLIGVKPRRRTKTGTSFAIHDDNEGKPTEAMQKRKRENTVTATAPGRKSSLLAQPAQRFRPKVSFASSPAPKLSSQKEGLAHKRQSIDSNTETNRSLLMQINGGDGSRHRDLLKRDVRRNTVFIPPEDTTVASVFMDMFSPLKSDDATYNIQEDTEINSLEAQIVKKRQAKKAMNSGRKTPLQASVKIRQENAIRVDIAGKNTGKENVPPGTVLFDSKDKGLQNEMGDKPRTNPIKDQGYGAHHSPELIYKLTAKPIQTRQKPVLGEKWNNANAPVVNVNARVSDMAKTRSRLESSGLSMLKSVTPAKLLEQSGGYKHAVSRSKAQIALNEHPLITEDITNPAMYEDNWLTHQEVVITQMFNGLFDHMGDNAKYDDPEILRHELLRLYQSDSLMQLHKRIQASLSYGSMSIPKDVLTHTRRLRQDLGLKRKFLDIWLETYDAQALKAAIEAITGRKIVSSPKPLGEDSRCSLDKATADTGKMLRKKLERFLDVFLVQNKDMDRDVQNNTDGDSHVAVQAYRRTVLRSIMLVVLLDQARCCPGTMLPGRLFLTNSPFKSSAAVMQGLARLLLPASGDIMKSLGHLGCHLFYEQHRLQEYEYQMGNLAVDLRDGVRLTRIVELLLYPSQAGSEKRLASPDGSGPWPLSRRLKFPCLGRAVKLFNVQVALDALAATEDVATLISNIHAEDIVNGHREKTIALLWGLVSRWGLSELVEWDDVKKEIERLRQKAISRFGYEHLHELYRLKGEISGPSAEGSDEATLLLTQWVSVLAHLDGLRFESFSTGLANGKIYESIVNEYEGYILSKPEEESTSSTNGKSASLASRLQALGCSSQFANLLSPKASSRTHILGNDFTVGALAFLCSRLLSASKRARAAIVLQNAWRRVLGHREAQRRAVARHLAVQCAAVVQTQDRLLWAQAVIVQWWRTVKARRQRRDRRRVQTAKRDLQRGTGKDGRTRV</sequence>
<dbReference type="SUPFAM" id="SSF47576">
    <property type="entry name" value="Calponin-homology domain, CH-domain"/>
    <property type="match status" value="1"/>
</dbReference>
<dbReference type="OMA" id="YIPPDDT"/>
<dbReference type="Proteomes" id="UP000006701">
    <property type="component" value="Unassembled WGS sequence"/>
</dbReference>
<gene>
    <name evidence="5" type="ORF">ACLA_029720</name>
</gene>
<protein>
    <submittedName>
        <fullName evidence="5">Calmodulin-binding protein Sha1, putative</fullName>
    </submittedName>
</protein>
<dbReference type="VEuPathDB" id="FungiDB:ACLA_029720"/>
<dbReference type="GO" id="GO:0005737">
    <property type="term" value="C:cytoplasm"/>
    <property type="evidence" value="ECO:0007669"/>
    <property type="project" value="UniProtKB-SubCell"/>
</dbReference>
<evidence type="ECO:0000256" key="2">
    <source>
        <dbReference type="ARBA" id="ARBA00022490"/>
    </source>
</evidence>
<feature type="region of interest" description="Disordered" evidence="4">
    <location>
        <begin position="989"/>
        <end position="1013"/>
    </location>
</feature>
<dbReference type="GO" id="GO:0051295">
    <property type="term" value="P:establishment of meiotic spindle localization"/>
    <property type="evidence" value="ECO:0007669"/>
    <property type="project" value="TreeGrafter"/>
</dbReference>
<dbReference type="STRING" id="344612.A1CRH1"/>
<dbReference type="GO" id="GO:0000922">
    <property type="term" value="C:spindle pole"/>
    <property type="evidence" value="ECO:0007669"/>
    <property type="project" value="TreeGrafter"/>
</dbReference>
<dbReference type="InterPro" id="IPR036872">
    <property type="entry name" value="CH_dom_sf"/>
</dbReference>
<reference evidence="5 6" key="1">
    <citation type="journal article" date="2008" name="PLoS Genet.">
        <title>Genomic islands in the pathogenic filamentous fungus Aspergillus fumigatus.</title>
        <authorList>
            <person name="Fedorova N.D."/>
            <person name="Khaldi N."/>
            <person name="Joardar V.S."/>
            <person name="Maiti R."/>
            <person name="Amedeo P."/>
            <person name="Anderson M.J."/>
            <person name="Crabtree J."/>
            <person name="Silva J.C."/>
            <person name="Badger J.H."/>
            <person name="Albarraq A."/>
            <person name="Angiuoli S."/>
            <person name="Bussey H."/>
            <person name="Bowyer P."/>
            <person name="Cotty P.J."/>
            <person name="Dyer P.S."/>
            <person name="Egan A."/>
            <person name="Galens K."/>
            <person name="Fraser-Liggett C.M."/>
            <person name="Haas B.J."/>
            <person name="Inman J.M."/>
            <person name="Kent R."/>
            <person name="Lemieux S."/>
            <person name="Malavazi I."/>
            <person name="Orvis J."/>
            <person name="Roemer T."/>
            <person name="Ronning C.M."/>
            <person name="Sundaram J.P."/>
            <person name="Sutton G."/>
            <person name="Turner G."/>
            <person name="Venter J.C."/>
            <person name="White O.R."/>
            <person name="Whitty B.R."/>
            <person name="Youngman P."/>
            <person name="Wolfe K.H."/>
            <person name="Goldman G.H."/>
            <person name="Wortman J.R."/>
            <person name="Jiang B."/>
            <person name="Denning D.W."/>
            <person name="Nierman W.C."/>
        </authorList>
    </citation>
    <scope>NUCLEOTIDE SEQUENCE [LARGE SCALE GENOMIC DNA]</scope>
    <source>
        <strain evidence="6">ATCC 1007 / CBS 513.65 / DSM 816 / NCTC 3887 / NRRL 1</strain>
    </source>
</reference>
<evidence type="ECO:0000313" key="6">
    <source>
        <dbReference type="Proteomes" id="UP000006701"/>
    </source>
</evidence>
<dbReference type="InterPro" id="IPR051185">
    <property type="entry name" value="ASPM"/>
</dbReference>
<dbReference type="Gene3D" id="1.10.418.10">
    <property type="entry name" value="Calponin-like domain"/>
    <property type="match status" value="1"/>
</dbReference>
<dbReference type="HOGENOM" id="CLU_005445_0_0_1"/>
<accession>A1CRH1</accession>
<dbReference type="KEGG" id="act:ACLA_029720"/>
<proteinExistence type="predicted"/>
<dbReference type="GO" id="GO:0007051">
    <property type="term" value="P:spindle organization"/>
    <property type="evidence" value="ECO:0007669"/>
    <property type="project" value="TreeGrafter"/>
</dbReference>
<dbReference type="GO" id="GO:0005516">
    <property type="term" value="F:calmodulin binding"/>
    <property type="evidence" value="ECO:0007669"/>
    <property type="project" value="UniProtKB-KW"/>
</dbReference>
<dbReference type="GO" id="GO:0000278">
    <property type="term" value="P:mitotic cell cycle"/>
    <property type="evidence" value="ECO:0007669"/>
    <property type="project" value="TreeGrafter"/>
</dbReference>
<feature type="compositionally biased region" description="Basic and acidic residues" evidence="4">
    <location>
        <begin position="997"/>
        <end position="1013"/>
    </location>
</feature>
<organism evidence="5 6">
    <name type="scientific">Aspergillus clavatus (strain ATCC 1007 / CBS 513.65 / DSM 816 / NCTC 3887 / NRRL 1 / QM 1276 / 107)</name>
    <dbReference type="NCBI Taxonomy" id="344612"/>
    <lineage>
        <taxon>Eukaryota</taxon>
        <taxon>Fungi</taxon>
        <taxon>Dikarya</taxon>
        <taxon>Ascomycota</taxon>
        <taxon>Pezizomycotina</taxon>
        <taxon>Eurotiomycetes</taxon>
        <taxon>Eurotiomycetidae</taxon>
        <taxon>Eurotiales</taxon>
        <taxon>Aspergillaceae</taxon>
        <taxon>Aspergillus</taxon>
        <taxon>Aspergillus subgen. Fumigati</taxon>
    </lineage>
</organism>
<dbReference type="PANTHER" id="PTHR22706:SF1">
    <property type="entry name" value="ASSEMBLY FACTOR FOR SPINDLE MICROTUBULES"/>
    <property type="match status" value="1"/>
</dbReference>
<feature type="region of interest" description="Disordered" evidence="4">
    <location>
        <begin position="1"/>
        <end position="25"/>
    </location>
</feature>
<evidence type="ECO:0000256" key="4">
    <source>
        <dbReference type="SAM" id="MobiDB-lite"/>
    </source>
</evidence>
<dbReference type="GeneID" id="4700644"/>
<evidence type="ECO:0000256" key="1">
    <source>
        <dbReference type="ARBA" id="ARBA00004496"/>
    </source>
</evidence>
<dbReference type="CDD" id="cd21223">
    <property type="entry name" value="CH_ASPM_rpt1"/>
    <property type="match status" value="1"/>
</dbReference>
<evidence type="ECO:0000256" key="3">
    <source>
        <dbReference type="ARBA" id="ARBA00022860"/>
    </source>
</evidence>
<dbReference type="RefSeq" id="XP_001269668.1">
    <property type="nucleotide sequence ID" value="XM_001269667.1"/>
</dbReference>
<dbReference type="eggNOG" id="KOG0165">
    <property type="taxonomic scope" value="Eukaryota"/>
</dbReference>
<keyword evidence="2" id="KW-0963">Cytoplasm</keyword>
<name>A1CRH1_ASPCL</name>
<dbReference type="AlphaFoldDB" id="A1CRH1"/>
<evidence type="ECO:0000313" key="5">
    <source>
        <dbReference type="EMBL" id="EAW08242.1"/>
    </source>
</evidence>
<feature type="region of interest" description="Disordered" evidence="4">
    <location>
        <begin position="255"/>
        <end position="296"/>
    </location>
</feature>
<dbReference type="PANTHER" id="PTHR22706">
    <property type="entry name" value="ASSEMBLY FACTOR FOR SPINDLE MICROTUBULES"/>
    <property type="match status" value="1"/>
</dbReference>